<protein>
    <submittedName>
        <fullName evidence="1">Uncharacterized protein</fullName>
    </submittedName>
</protein>
<dbReference type="AlphaFoldDB" id="A0A024L1F3"/>
<evidence type="ECO:0000313" key="1">
    <source>
        <dbReference type="EMBL" id="ATZ34198.1"/>
    </source>
</evidence>
<proteinExistence type="predicted"/>
<accession>A0A024L1F3</accession>
<gene>
    <name evidence="1" type="ORF">CV83915_03921</name>
</gene>
<reference evidence="1 2" key="1">
    <citation type="submission" date="2017-11" db="EMBL/GenBank/DDBJ databases">
        <title>Escherichia coli CV839-15 Genome sequencing and assembly.</title>
        <authorList>
            <person name="Li Z."/>
            <person name="Song N."/>
            <person name="Li W."/>
            <person name="Philip H.R."/>
            <person name="Bu Z."/>
            <person name="Siguo L."/>
        </authorList>
    </citation>
    <scope>NUCLEOTIDE SEQUENCE [LARGE SCALE GENOMIC DNA]</scope>
    <source>
        <strain evidence="1 2">CV839-15</strain>
    </source>
</reference>
<dbReference type="Proteomes" id="UP000236551">
    <property type="component" value="Chromosome"/>
</dbReference>
<organism evidence="1 2">
    <name type="scientific">Escherichia coli</name>
    <dbReference type="NCBI Taxonomy" id="562"/>
    <lineage>
        <taxon>Bacteria</taxon>
        <taxon>Pseudomonadati</taxon>
        <taxon>Pseudomonadota</taxon>
        <taxon>Gammaproteobacteria</taxon>
        <taxon>Enterobacterales</taxon>
        <taxon>Enterobacteriaceae</taxon>
        <taxon>Escherichia</taxon>
    </lineage>
</organism>
<evidence type="ECO:0000313" key="2">
    <source>
        <dbReference type="Proteomes" id="UP000236551"/>
    </source>
</evidence>
<name>A0A024L1F3_ECOLX</name>
<dbReference type="EMBL" id="CP024978">
    <property type="protein sequence ID" value="ATZ34198.1"/>
    <property type="molecule type" value="Genomic_DNA"/>
</dbReference>
<sequence length="41" mass="4585">MWLPGIFAYTIPCPMYALQRSENSSENVSQRLKLADVKGLG</sequence>